<dbReference type="Pfam" id="PF15719">
    <property type="entry name" value="Rmp24-like"/>
    <property type="match status" value="1"/>
</dbReference>
<feature type="region of interest" description="Disordered" evidence="2">
    <location>
        <begin position="116"/>
        <end position="167"/>
    </location>
</feature>
<dbReference type="Proteomes" id="UP000826234">
    <property type="component" value="Unassembled WGS sequence"/>
</dbReference>
<evidence type="ECO:0000313" key="4">
    <source>
        <dbReference type="Proteomes" id="UP000826234"/>
    </source>
</evidence>
<evidence type="ECO:0008006" key="5">
    <source>
        <dbReference type="Google" id="ProtNLM"/>
    </source>
</evidence>
<evidence type="ECO:0000313" key="3">
    <source>
        <dbReference type="EMBL" id="KAH0627085.1"/>
    </source>
</evidence>
<name>A0ABQ7TBI2_PHRPL</name>
<comment type="similarity">
    <text evidence="1">Belongs to the UPF0711 family.</text>
</comment>
<sequence length="196" mass="22505">MGRRQFLEAAAQRLAHTCPAEARFLLWTLSNIEGKKQDNIDRVCSFCHQFLLPGNHRVRLMPKMKLTPRIKKLLHQERKNYRLNLKQAKLLKMYKESKNVLLITCKVCGKTARHKGSSRRTLLNKTTPSNHSNSGLKRGTPFSSPRISTSGQSTPRSSSRTPKNAKDHFIQLKRLLSLEEDKQSDKKSLKNFLLSL</sequence>
<evidence type="ECO:0000256" key="1">
    <source>
        <dbReference type="ARBA" id="ARBA00006160"/>
    </source>
</evidence>
<protein>
    <recommendedName>
        <fullName evidence="5">CR021 protein</fullName>
    </recommendedName>
</protein>
<reference evidence="3 4" key="1">
    <citation type="journal article" date="2022" name="Gigascience">
        <title>A chromosome-level genome assembly and annotation of the desert horned lizard, Phrynosoma platyrhinos, provides insight into chromosomal rearrangements among reptiles.</title>
        <authorList>
            <person name="Koochekian N."/>
            <person name="Ascanio A."/>
            <person name="Farleigh K."/>
            <person name="Card D.C."/>
            <person name="Schield D.R."/>
            <person name="Castoe T.A."/>
            <person name="Jezkova T."/>
        </authorList>
    </citation>
    <scope>NUCLEOTIDE SEQUENCE [LARGE SCALE GENOMIC DNA]</scope>
    <source>
        <strain evidence="3">NK-2021</strain>
    </source>
</reference>
<comment type="caution">
    <text evidence="3">The sequence shown here is derived from an EMBL/GenBank/DDBJ whole genome shotgun (WGS) entry which is preliminary data.</text>
</comment>
<dbReference type="EMBL" id="JAIPUX010000521">
    <property type="protein sequence ID" value="KAH0627085.1"/>
    <property type="molecule type" value="Genomic_DNA"/>
</dbReference>
<dbReference type="PANTHER" id="PTHR31402:SF2">
    <property type="entry name" value="UPF0711 PROTEIN C18ORF21"/>
    <property type="match status" value="1"/>
</dbReference>
<dbReference type="PANTHER" id="PTHR31402">
    <property type="entry name" value="UPF0711 PROTEIN C18ORF21"/>
    <property type="match status" value="1"/>
</dbReference>
<accession>A0ABQ7TBI2</accession>
<organism evidence="3 4">
    <name type="scientific">Phrynosoma platyrhinos</name>
    <name type="common">Desert horned lizard</name>
    <dbReference type="NCBI Taxonomy" id="52577"/>
    <lineage>
        <taxon>Eukaryota</taxon>
        <taxon>Metazoa</taxon>
        <taxon>Chordata</taxon>
        <taxon>Craniata</taxon>
        <taxon>Vertebrata</taxon>
        <taxon>Euteleostomi</taxon>
        <taxon>Lepidosauria</taxon>
        <taxon>Squamata</taxon>
        <taxon>Bifurcata</taxon>
        <taxon>Unidentata</taxon>
        <taxon>Episquamata</taxon>
        <taxon>Toxicofera</taxon>
        <taxon>Iguania</taxon>
        <taxon>Phrynosomatidae</taxon>
        <taxon>Phrynosomatinae</taxon>
        <taxon>Phrynosoma</taxon>
    </lineage>
</organism>
<proteinExistence type="inferred from homology"/>
<feature type="compositionally biased region" description="Low complexity" evidence="2">
    <location>
        <begin position="148"/>
        <end position="162"/>
    </location>
</feature>
<feature type="compositionally biased region" description="Polar residues" evidence="2">
    <location>
        <begin position="119"/>
        <end position="147"/>
    </location>
</feature>
<evidence type="ECO:0000256" key="2">
    <source>
        <dbReference type="SAM" id="MobiDB-lite"/>
    </source>
</evidence>
<dbReference type="InterPro" id="IPR029779">
    <property type="entry name" value="Rmp24-like"/>
</dbReference>
<keyword evidence="4" id="KW-1185">Reference proteome</keyword>
<gene>
    <name evidence="3" type="ORF">JD844_002479</name>
</gene>